<dbReference type="EMBL" id="CAAALY010031053">
    <property type="protein sequence ID" value="VEL17092.1"/>
    <property type="molecule type" value="Genomic_DNA"/>
</dbReference>
<dbReference type="InterPro" id="IPR026983">
    <property type="entry name" value="DHC"/>
</dbReference>
<proteinExistence type="predicted"/>
<dbReference type="Proteomes" id="UP000784294">
    <property type="component" value="Unassembled WGS sequence"/>
</dbReference>
<dbReference type="InterPro" id="IPR035706">
    <property type="entry name" value="AAA_9"/>
</dbReference>
<evidence type="ECO:0000313" key="2">
    <source>
        <dbReference type="EMBL" id="VEL17092.1"/>
    </source>
</evidence>
<comment type="caution">
    <text evidence="2">The sequence shown here is derived from an EMBL/GenBank/DDBJ whole genome shotgun (WGS) entry which is preliminary data.</text>
</comment>
<dbReference type="GO" id="GO:0008569">
    <property type="term" value="F:minus-end-directed microtubule motor activity"/>
    <property type="evidence" value="ECO:0007669"/>
    <property type="project" value="TreeGrafter"/>
</dbReference>
<dbReference type="GO" id="GO:0060271">
    <property type="term" value="P:cilium assembly"/>
    <property type="evidence" value="ECO:0007669"/>
    <property type="project" value="TreeGrafter"/>
</dbReference>
<dbReference type="GO" id="GO:0051959">
    <property type="term" value="F:dynein light intermediate chain binding"/>
    <property type="evidence" value="ECO:0007669"/>
    <property type="project" value="InterPro"/>
</dbReference>
<evidence type="ECO:0000313" key="3">
    <source>
        <dbReference type="Proteomes" id="UP000784294"/>
    </source>
</evidence>
<dbReference type="AlphaFoldDB" id="A0A3S5FD75"/>
<dbReference type="GO" id="GO:0045505">
    <property type="term" value="F:dynein intermediate chain binding"/>
    <property type="evidence" value="ECO:0007669"/>
    <property type="project" value="InterPro"/>
</dbReference>
<dbReference type="GO" id="GO:0060294">
    <property type="term" value="P:cilium movement involved in cell motility"/>
    <property type="evidence" value="ECO:0007669"/>
    <property type="project" value="TreeGrafter"/>
</dbReference>
<keyword evidence="3" id="KW-1185">Reference proteome</keyword>
<gene>
    <name evidence="2" type="ORF">PXEA_LOCUS10532</name>
</gene>
<name>A0A3S5FD75_9PLAT</name>
<dbReference type="PANTHER" id="PTHR10676">
    <property type="entry name" value="DYNEIN HEAVY CHAIN FAMILY PROTEIN"/>
    <property type="match status" value="1"/>
</dbReference>
<feature type="domain" description="Dynein heavy chain ATP-binding dynein motor region" evidence="1">
    <location>
        <begin position="18"/>
        <end position="78"/>
    </location>
</feature>
<dbReference type="PANTHER" id="PTHR10676:SF352">
    <property type="entry name" value="CYTOPLASMIC DYNEIN 2 HEAVY CHAIN 1"/>
    <property type="match status" value="1"/>
</dbReference>
<dbReference type="Gene3D" id="1.20.920.20">
    <property type="match status" value="1"/>
</dbReference>
<organism evidence="2 3">
    <name type="scientific">Protopolystoma xenopodis</name>
    <dbReference type="NCBI Taxonomy" id="117903"/>
    <lineage>
        <taxon>Eukaryota</taxon>
        <taxon>Metazoa</taxon>
        <taxon>Spiralia</taxon>
        <taxon>Lophotrochozoa</taxon>
        <taxon>Platyhelminthes</taxon>
        <taxon>Monogenea</taxon>
        <taxon>Polyopisthocotylea</taxon>
        <taxon>Polystomatidea</taxon>
        <taxon>Polystomatidae</taxon>
        <taxon>Protopolystoma</taxon>
    </lineage>
</organism>
<accession>A0A3S5FD75</accession>
<dbReference type="GO" id="GO:0035721">
    <property type="term" value="P:intraciliary retrograde transport"/>
    <property type="evidence" value="ECO:0007669"/>
    <property type="project" value="TreeGrafter"/>
</dbReference>
<protein>
    <recommendedName>
        <fullName evidence="1">Dynein heavy chain ATP-binding dynein motor region domain-containing protein</fullName>
    </recommendedName>
</protein>
<dbReference type="GO" id="GO:0005930">
    <property type="term" value="C:axoneme"/>
    <property type="evidence" value="ECO:0007669"/>
    <property type="project" value="TreeGrafter"/>
</dbReference>
<reference evidence="2" key="1">
    <citation type="submission" date="2018-11" db="EMBL/GenBank/DDBJ databases">
        <authorList>
            <consortium name="Pathogen Informatics"/>
        </authorList>
    </citation>
    <scope>NUCLEOTIDE SEQUENCE</scope>
</reference>
<dbReference type="Pfam" id="PF12781">
    <property type="entry name" value="AAA_9"/>
    <property type="match status" value="1"/>
</dbReference>
<sequence length="83" mass="9177">MATRQSWGAGFNEMKLASAASLVTVINFATTRAGLIGQLLAASLRHERPDLESRRIKLLQEQETLQLELSGLEDKLLEVRKGV</sequence>
<dbReference type="GO" id="GO:0005868">
    <property type="term" value="C:cytoplasmic dynein complex"/>
    <property type="evidence" value="ECO:0007669"/>
    <property type="project" value="TreeGrafter"/>
</dbReference>
<evidence type="ECO:0000259" key="1">
    <source>
        <dbReference type="Pfam" id="PF12781"/>
    </source>
</evidence>
<dbReference type="GO" id="GO:0097729">
    <property type="term" value="C:9+2 motile cilium"/>
    <property type="evidence" value="ECO:0007669"/>
    <property type="project" value="TreeGrafter"/>
</dbReference>